<proteinExistence type="predicted"/>
<name>A0A1I7I4E1_9PROT</name>
<accession>A0A1I7I4E1</accession>
<evidence type="ECO:0000313" key="1">
    <source>
        <dbReference type="EMBL" id="SFU67636.1"/>
    </source>
</evidence>
<dbReference type="EMBL" id="FPBZ01000014">
    <property type="protein sequence ID" value="SFU67636.1"/>
    <property type="molecule type" value="Genomic_DNA"/>
</dbReference>
<gene>
    <name evidence="1" type="ORF">SAMN05216417_11427</name>
</gene>
<organism evidence="1 2">
    <name type="scientific">Nitrosospira multiformis</name>
    <dbReference type="NCBI Taxonomy" id="1231"/>
    <lineage>
        <taxon>Bacteria</taxon>
        <taxon>Pseudomonadati</taxon>
        <taxon>Pseudomonadota</taxon>
        <taxon>Betaproteobacteria</taxon>
        <taxon>Nitrosomonadales</taxon>
        <taxon>Nitrosomonadaceae</taxon>
        <taxon>Nitrosospira</taxon>
    </lineage>
</organism>
<reference evidence="1 2" key="1">
    <citation type="submission" date="2016-10" db="EMBL/GenBank/DDBJ databases">
        <authorList>
            <person name="de Groot N.N."/>
        </authorList>
    </citation>
    <scope>NUCLEOTIDE SEQUENCE [LARGE SCALE GENOMIC DNA]</scope>
    <source>
        <strain evidence="1 2">Nl14</strain>
    </source>
</reference>
<dbReference type="Proteomes" id="UP000182649">
    <property type="component" value="Unassembled WGS sequence"/>
</dbReference>
<dbReference type="AlphaFoldDB" id="A0A1I7I4E1"/>
<protein>
    <submittedName>
        <fullName evidence="1">Uncharacterized protein</fullName>
    </submittedName>
</protein>
<evidence type="ECO:0000313" key="2">
    <source>
        <dbReference type="Proteomes" id="UP000182649"/>
    </source>
</evidence>
<sequence length="345" mass="38303">MFNNGVWVIKKLRASIPEDPFEVLINGESMGMTKLLSFAKRVSDTSRFPQVLVLYSSGYLRLKAGADPTPPLPFGQSLVLGPAIFGTSASCPKKTLFFHPQLERVSIDTFQLNQGNTGRMLIRITGSPVTHLRKSGTTSQIMELTWLLTLEEPQDLTTTLHVAGTFEFTEDVIPDPLQTKTFESVRLLQVSTMFIDNARHDVDALRLHTGNDIVTLPYDPSLANLLLPVTPGSLNPAMPMFDSIHTDDAGRPNGNTPSYRIRINSITGPTTGPILVRAFFNRSQNLRHDNMGIWAFQQAPALIKKGTTEASATPLSRMLMHIPWSKLKLDHMRQSGSSERLDHRS</sequence>